<dbReference type="NCBIfam" id="TIGR04088">
    <property type="entry name" value="cognate_SipW"/>
    <property type="match status" value="1"/>
</dbReference>
<dbReference type="PROSITE" id="PS50234">
    <property type="entry name" value="VWFA"/>
    <property type="match status" value="1"/>
</dbReference>
<dbReference type="AlphaFoldDB" id="A0A521BU91"/>
<feature type="domain" description="VWFA" evidence="2">
    <location>
        <begin position="237"/>
        <end position="437"/>
    </location>
</feature>
<dbReference type="PROSITE" id="PS51318">
    <property type="entry name" value="TAT"/>
    <property type="match status" value="1"/>
</dbReference>
<dbReference type="Gene3D" id="3.40.50.410">
    <property type="entry name" value="von Willebrand factor, type A domain"/>
    <property type="match status" value="1"/>
</dbReference>
<dbReference type="EMBL" id="FXTD01000003">
    <property type="protein sequence ID" value="SMO50739.1"/>
    <property type="molecule type" value="Genomic_DNA"/>
</dbReference>
<dbReference type="SUPFAM" id="SSF53300">
    <property type="entry name" value="vWA-like"/>
    <property type="match status" value="1"/>
</dbReference>
<dbReference type="InterPro" id="IPR006311">
    <property type="entry name" value="TAT_signal"/>
</dbReference>
<dbReference type="Pfam" id="PF00092">
    <property type="entry name" value="VWA"/>
    <property type="match status" value="1"/>
</dbReference>
<sequence length="561" mass="58401">MSDNNGFKISRRKALAGLGGIGVASAGAGLGTSAYFSDTESFENNSITAGELDLKVDWQQSYYGAAETIVPVNAYPDHDGDGLQSIDDNTEYVLDNEDGGNDPIELTCEDLESGADLPENVFSSPDRSADNGGPIDQDSLVALDDVKPGDWGEITFSLHLCDNPGYVWLTADNYSQSGGTLTEPEQVSMNSSDPGSVTESDDTGDLADNTYVELWYDDDCDNIRDTGGGEGEGEAADVVIVMDRSGSMSGSLNEAQQGANALISALSPDDQVGLVSFSTGGQDGSGGTNDSTLDADLTTDHGSVQTEVNNLTAGGRTNMEAAVERAHEELTVGDTFDPEYSESGNARSGARKIMVVLGDGSPNEGTAVTDPIGNTDPTEEATNAKNDDIEIFTIAYGSGSPSGILGDMASDPANYPDIDQFAFDADVSNVVSVFQDIGGVVGGSEQLILGEGDGEHDSPVTLAEAMAIMDRNDGRIPLDGTGDMGYGDGATSPERDCFPAGAQKCIGMKWWVPTEVGNVIQGDSVEFDLGFYTEQCRHNDGSGQTMNGTDSDGGSGNTTAS</sequence>
<dbReference type="OrthoDB" id="222305at2157"/>
<evidence type="ECO:0000259" key="2">
    <source>
        <dbReference type="PROSITE" id="PS50234"/>
    </source>
</evidence>
<evidence type="ECO:0000256" key="1">
    <source>
        <dbReference type="SAM" id="MobiDB-lite"/>
    </source>
</evidence>
<keyword evidence="4" id="KW-1185">Reference proteome</keyword>
<reference evidence="3 4" key="1">
    <citation type="submission" date="2017-05" db="EMBL/GenBank/DDBJ databases">
        <authorList>
            <person name="Varghese N."/>
            <person name="Submissions S."/>
        </authorList>
    </citation>
    <scope>NUCLEOTIDE SEQUENCE [LARGE SCALE GENOMIC DNA]</scope>
    <source>
        <strain evidence="3 4">DSM 19504</strain>
    </source>
</reference>
<gene>
    <name evidence="3" type="ORF">SAMN06264867_10366</name>
</gene>
<feature type="region of interest" description="Disordered" evidence="1">
    <location>
        <begin position="359"/>
        <end position="381"/>
    </location>
</feature>
<dbReference type="Proteomes" id="UP000319712">
    <property type="component" value="Unassembled WGS sequence"/>
</dbReference>
<dbReference type="InterPro" id="IPR023833">
    <property type="entry name" value="Signal_pept_SipW-depend-type"/>
</dbReference>
<protein>
    <submittedName>
        <fullName evidence="3">SipW-cognate class signal peptide</fullName>
    </submittedName>
</protein>
<dbReference type="InterPro" id="IPR002035">
    <property type="entry name" value="VWF_A"/>
</dbReference>
<feature type="region of interest" description="Disordered" evidence="1">
    <location>
        <begin position="538"/>
        <end position="561"/>
    </location>
</feature>
<feature type="compositionally biased region" description="Gly residues" evidence="1">
    <location>
        <begin position="551"/>
        <end position="561"/>
    </location>
</feature>
<proteinExistence type="predicted"/>
<feature type="region of interest" description="Disordered" evidence="1">
    <location>
        <begin position="177"/>
        <end position="205"/>
    </location>
</feature>
<name>A0A521BU91_9EURY</name>
<dbReference type="InterPro" id="IPR036465">
    <property type="entry name" value="vWFA_dom_sf"/>
</dbReference>
<dbReference type="RefSeq" id="WP_142985848.1">
    <property type="nucleotide sequence ID" value="NZ_FXTD01000003.1"/>
</dbReference>
<dbReference type="SMART" id="SM00327">
    <property type="entry name" value="VWA"/>
    <property type="match status" value="1"/>
</dbReference>
<evidence type="ECO:0000313" key="4">
    <source>
        <dbReference type="Proteomes" id="UP000319712"/>
    </source>
</evidence>
<dbReference type="CDD" id="cd00198">
    <property type="entry name" value="vWFA"/>
    <property type="match status" value="1"/>
</dbReference>
<feature type="region of interest" description="Disordered" evidence="1">
    <location>
        <begin position="115"/>
        <end position="137"/>
    </location>
</feature>
<accession>A0A521BU91</accession>
<feature type="compositionally biased region" description="Polar residues" evidence="1">
    <location>
        <begin position="177"/>
        <end position="198"/>
    </location>
</feature>
<dbReference type="PANTHER" id="PTHR24020">
    <property type="entry name" value="COLLAGEN ALPHA"/>
    <property type="match status" value="1"/>
</dbReference>
<organism evidence="3 4">
    <name type="scientific">Halorubrum cibi</name>
    <dbReference type="NCBI Taxonomy" id="413815"/>
    <lineage>
        <taxon>Archaea</taxon>
        <taxon>Methanobacteriati</taxon>
        <taxon>Methanobacteriota</taxon>
        <taxon>Stenosarchaea group</taxon>
        <taxon>Halobacteria</taxon>
        <taxon>Halobacteriales</taxon>
        <taxon>Haloferacaceae</taxon>
        <taxon>Halorubrum</taxon>
    </lineage>
</organism>
<dbReference type="InterPro" id="IPR050525">
    <property type="entry name" value="ECM_Assembly_Org"/>
</dbReference>
<evidence type="ECO:0000313" key="3">
    <source>
        <dbReference type="EMBL" id="SMO50739.1"/>
    </source>
</evidence>